<dbReference type="GeneID" id="92378684"/>
<dbReference type="Proteomes" id="UP000195570">
    <property type="component" value="Unassembled WGS sequence"/>
</dbReference>
<reference evidence="1" key="1">
    <citation type="submission" date="2016-09" db="EMBL/GenBank/DDBJ databases">
        <authorList>
            <person name="Hebert L."/>
            <person name="Moumen B."/>
        </authorList>
    </citation>
    <scope>NUCLEOTIDE SEQUENCE [LARGE SCALE GENOMIC DNA]</scope>
    <source>
        <strain evidence="1">OVI</strain>
    </source>
</reference>
<evidence type="ECO:0000313" key="1">
    <source>
        <dbReference type="EMBL" id="SCU65605.1"/>
    </source>
</evidence>
<dbReference type="VEuPathDB" id="TriTrypDB:TEOVI_000474400"/>
<gene>
    <name evidence="1" type="ORF">TEOVI_000474400</name>
</gene>
<dbReference type="GO" id="GO:0005881">
    <property type="term" value="C:cytoplasmic microtubule"/>
    <property type="evidence" value="ECO:0007669"/>
    <property type="project" value="TreeGrafter"/>
</dbReference>
<dbReference type="Pfam" id="PF15239">
    <property type="entry name" value="CFAP96-like"/>
    <property type="match status" value="1"/>
</dbReference>
<dbReference type="PANTHER" id="PTHR31144:SF8">
    <property type="entry name" value="CILIA-AND FLAGELLA-ASSOCIATED PROTEIN 96"/>
    <property type="match status" value="1"/>
</dbReference>
<proteinExistence type="predicted"/>
<dbReference type="PANTHER" id="PTHR31144">
    <property type="entry name" value="UPF0602 PROTEIN C4ORF47"/>
    <property type="match status" value="1"/>
</dbReference>
<organism evidence="1 2">
    <name type="scientific">Trypanosoma equiperdum</name>
    <dbReference type="NCBI Taxonomy" id="5694"/>
    <lineage>
        <taxon>Eukaryota</taxon>
        <taxon>Discoba</taxon>
        <taxon>Euglenozoa</taxon>
        <taxon>Kinetoplastea</taxon>
        <taxon>Metakinetoplastina</taxon>
        <taxon>Trypanosomatida</taxon>
        <taxon>Trypanosomatidae</taxon>
        <taxon>Trypanosoma</taxon>
    </lineage>
</organism>
<sequence>MVFSIPSYLCLGDRPKKVVDERLHGVNFLTSRPKTGHYPDALFDKEFRYVYNGDRYPDPETMARREQMENRKRYITATGFISVFRPKKGEGLGSNYGLLQQEPYIHMPDHPQTRGPQPFPKVKPRQIYTSPSKAGSYGTPGLAITDIGNEYIATIYDQERINAKKERDVWRQRMPPVPFKPVGRRGYTFDEGPATGVSMCYIMTCPFREKRVQPVMKHFIIDKMWLPAGYIPDRPPPVEYWEDPYNGFDPRVDPKSRLKKSEDSIFRTGFRGDNFFYTRSIVFRRL</sequence>
<evidence type="ECO:0000313" key="2">
    <source>
        <dbReference type="Proteomes" id="UP000195570"/>
    </source>
</evidence>
<dbReference type="RefSeq" id="XP_067077175.1">
    <property type="nucleotide sequence ID" value="XM_067221074.1"/>
</dbReference>
<accession>A0A1G4I1N1</accession>
<dbReference type="EMBL" id="CZPT02000351">
    <property type="protein sequence ID" value="SCU65605.1"/>
    <property type="molecule type" value="Genomic_DNA"/>
</dbReference>
<dbReference type="AlphaFoldDB" id="A0A1G4I1N1"/>
<keyword evidence="2" id="KW-1185">Reference proteome</keyword>
<comment type="caution">
    <text evidence="1">The sequence shown here is derived from an EMBL/GenBank/DDBJ whole genome shotgun (WGS) entry which is preliminary data.</text>
</comment>
<name>A0A1G4I1N1_TRYEQ</name>
<dbReference type="InterPro" id="IPR029358">
    <property type="entry name" value="CFAP96"/>
</dbReference>
<protein>
    <submittedName>
        <fullName evidence="1">Uncharacterized protein</fullName>
    </submittedName>
</protein>